<dbReference type="AlphaFoldDB" id="A0A2V3J621"/>
<reference evidence="2 3" key="1">
    <citation type="journal article" date="2018" name="Mol. Biol. Evol.">
        <title>Analysis of the draft genome of the red seaweed Gracilariopsis chorda provides insights into genome size evolution in Rhodophyta.</title>
        <authorList>
            <person name="Lee J."/>
            <person name="Yang E.C."/>
            <person name="Graf L."/>
            <person name="Yang J.H."/>
            <person name="Qiu H."/>
            <person name="Zel Zion U."/>
            <person name="Chan C.X."/>
            <person name="Stephens T.G."/>
            <person name="Weber A.P.M."/>
            <person name="Boo G.H."/>
            <person name="Boo S.M."/>
            <person name="Kim K.M."/>
            <person name="Shin Y."/>
            <person name="Jung M."/>
            <person name="Lee S.J."/>
            <person name="Yim H.S."/>
            <person name="Lee J.H."/>
            <person name="Bhattacharya D."/>
            <person name="Yoon H.S."/>
        </authorList>
    </citation>
    <scope>NUCLEOTIDE SEQUENCE [LARGE SCALE GENOMIC DNA]</scope>
    <source>
        <strain evidence="2 3">SKKU-2015</strain>
        <tissue evidence="2">Whole body</tissue>
    </source>
</reference>
<evidence type="ECO:0000313" key="2">
    <source>
        <dbReference type="EMBL" id="PXF49572.1"/>
    </source>
</evidence>
<dbReference type="EMBL" id="NBIV01000004">
    <property type="protein sequence ID" value="PXF49572.1"/>
    <property type="molecule type" value="Genomic_DNA"/>
</dbReference>
<keyword evidence="1" id="KW-1133">Transmembrane helix</keyword>
<proteinExistence type="predicted"/>
<keyword evidence="3" id="KW-1185">Reference proteome</keyword>
<protein>
    <submittedName>
        <fullName evidence="2">Uncharacterized protein</fullName>
    </submittedName>
</protein>
<accession>A0A2V3J621</accession>
<keyword evidence="1" id="KW-0472">Membrane</keyword>
<comment type="caution">
    <text evidence="2">The sequence shown here is derived from an EMBL/GenBank/DDBJ whole genome shotgun (WGS) entry which is preliminary data.</text>
</comment>
<feature type="transmembrane region" description="Helical" evidence="1">
    <location>
        <begin position="114"/>
        <end position="133"/>
    </location>
</feature>
<evidence type="ECO:0000313" key="3">
    <source>
        <dbReference type="Proteomes" id="UP000247409"/>
    </source>
</evidence>
<gene>
    <name evidence="2" type="ORF">BWQ96_00642</name>
</gene>
<evidence type="ECO:0000256" key="1">
    <source>
        <dbReference type="SAM" id="Phobius"/>
    </source>
</evidence>
<organism evidence="2 3">
    <name type="scientific">Gracilariopsis chorda</name>
    <dbReference type="NCBI Taxonomy" id="448386"/>
    <lineage>
        <taxon>Eukaryota</taxon>
        <taxon>Rhodophyta</taxon>
        <taxon>Florideophyceae</taxon>
        <taxon>Rhodymeniophycidae</taxon>
        <taxon>Gracilariales</taxon>
        <taxon>Gracilariaceae</taxon>
        <taxon>Gracilariopsis</taxon>
    </lineage>
</organism>
<dbReference type="Proteomes" id="UP000247409">
    <property type="component" value="Unassembled WGS sequence"/>
</dbReference>
<name>A0A2V3J621_9FLOR</name>
<sequence>MDVQNDIEVAIDALEELEDVKAYMNSKEENEIFTKAHMVKAATLRKTEQTTASVIPVITPHSISCLRATRISTNKIDRFVPEPYTHPIEKKVTSSSGELQMITLHENASKSRNLRVVLSLAAVAYIFSFLILMS</sequence>
<keyword evidence="1" id="KW-0812">Transmembrane</keyword>